<keyword evidence="2" id="KW-1185">Reference proteome</keyword>
<organism evidence="1 2">
    <name type="scientific">Alteribacillus bidgolensis</name>
    <dbReference type="NCBI Taxonomy" id="930129"/>
    <lineage>
        <taxon>Bacteria</taxon>
        <taxon>Bacillati</taxon>
        <taxon>Bacillota</taxon>
        <taxon>Bacilli</taxon>
        <taxon>Bacillales</taxon>
        <taxon>Bacillaceae</taxon>
        <taxon>Alteribacillus</taxon>
    </lineage>
</organism>
<protein>
    <recommendedName>
        <fullName evidence="3">Alpha/beta hydrolase</fullName>
    </recommendedName>
</protein>
<evidence type="ECO:0000313" key="1">
    <source>
        <dbReference type="EMBL" id="SDJ17141.1"/>
    </source>
</evidence>
<accession>A0A1G8RJM5</accession>
<reference evidence="1 2" key="1">
    <citation type="submission" date="2016-10" db="EMBL/GenBank/DDBJ databases">
        <authorList>
            <person name="de Groot N.N."/>
        </authorList>
    </citation>
    <scope>NUCLEOTIDE SEQUENCE [LARGE SCALE GENOMIC DNA]</scope>
    <source>
        <strain evidence="2">P4B,CCM 7963,CECT 7998,DSM 25260,IBRC-M 10614,KCTC 13821</strain>
    </source>
</reference>
<sequence length="113" mass="13255">MTFFSKIIDYYALNKLHKDRSLEFQFSTSQSIPDITEREFFYKTHPIEFSLNLHVSKKGYRIGTFESQSLIYSEDECNDYITGEAFINRNEEAPNVIFVHGWRADSCYCSIVA</sequence>
<dbReference type="AlphaFoldDB" id="A0A1G8RJM5"/>
<proteinExistence type="predicted"/>
<dbReference type="EMBL" id="FNDU01000028">
    <property type="protein sequence ID" value="SDJ17141.1"/>
    <property type="molecule type" value="Genomic_DNA"/>
</dbReference>
<evidence type="ECO:0008006" key="3">
    <source>
        <dbReference type="Google" id="ProtNLM"/>
    </source>
</evidence>
<name>A0A1G8RJM5_9BACI</name>
<dbReference type="Proteomes" id="UP000199017">
    <property type="component" value="Unassembled WGS sequence"/>
</dbReference>
<gene>
    <name evidence="1" type="ORF">SAMN05216352_12817</name>
</gene>
<evidence type="ECO:0000313" key="2">
    <source>
        <dbReference type="Proteomes" id="UP000199017"/>
    </source>
</evidence>